<reference evidence="1 2" key="1">
    <citation type="journal article" date="2014" name="Agronomy (Basel)">
        <title>A Draft Genome Sequence for Ensete ventricosum, the Drought-Tolerant Tree Against Hunger.</title>
        <authorList>
            <person name="Harrison J."/>
            <person name="Moore K.A."/>
            <person name="Paszkiewicz K."/>
            <person name="Jones T."/>
            <person name="Grant M."/>
            <person name="Ambacheew D."/>
            <person name="Muzemil S."/>
            <person name="Studholme D.J."/>
        </authorList>
    </citation>
    <scope>NUCLEOTIDE SEQUENCE [LARGE SCALE GENOMIC DNA]</scope>
</reference>
<organism evidence="1 2">
    <name type="scientific">Ensete ventricosum</name>
    <name type="common">Abyssinian banana</name>
    <name type="synonym">Musa ensete</name>
    <dbReference type="NCBI Taxonomy" id="4639"/>
    <lineage>
        <taxon>Eukaryota</taxon>
        <taxon>Viridiplantae</taxon>
        <taxon>Streptophyta</taxon>
        <taxon>Embryophyta</taxon>
        <taxon>Tracheophyta</taxon>
        <taxon>Spermatophyta</taxon>
        <taxon>Magnoliopsida</taxon>
        <taxon>Liliopsida</taxon>
        <taxon>Zingiberales</taxon>
        <taxon>Musaceae</taxon>
        <taxon>Ensete</taxon>
    </lineage>
</organism>
<comment type="caution">
    <text evidence="1">The sequence shown here is derived from an EMBL/GenBank/DDBJ whole genome shotgun (WGS) entry which is preliminary data.</text>
</comment>
<dbReference type="EMBL" id="AMZH03024194">
    <property type="protein sequence ID" value="RRT36002.1"/>
    <property type="molecule type" value="Genomic_DNA"/>
</dbReference>
<sequence>MADPAPTLQGWGCCNVTRVAHANRHYCAGKKRETTHVPAQRPEKPVSFHGRALGRTKASHAAGPTRRLSCPPLYLYRKHAEVANACEHIRRETTTIMCWQHTEDESVTTRATVLAVESERYSLNLLEVELGVDLYVLPCWVPAHRLNVVPCVPGRLRAMWHRLI</sequence>
<proteinExistence type="predicted"/>
<evidence type="ECO:0000313" key="1">
    <source>
        <dbReference type="EMBL" id="RRT36002.1"/>
    </source>
</evidence>
<dbReference type="AlphaFoldDB" id="A0A426X949"/>
<accession>A0A426X949</accession>
<evidence type="ECO:0000313" key="2">
    <source>
        <dbReference type="Proteomes" id="UP000287651"/>
    </source>
</evidence>
<gene>
    <name evidence="1" type="ORF">B296_00033544</name>
</gene>
<dbReference type="Proteomes" id="UP000287651">
    <property type="component" value="Unassembled WGS sequence"/>
</dbReference>
<name>A0A426X949_ENSVE</name>
<protein>
    <submittedName>
        <fullName evidence="1">Uncharacterized protein</fullName>
    </submittedName>
</protein>